<comment type="caution">
    <text evidence="11">The sequence shown here is derived from an EMBL/GenBank/DDBJ whole genome shotgun (WGS) entry which is preliminary data.</text>
</comment>
<dbReference type="EMBL" id="NKXO01000006">
    <property type="protein sequence ID" value="PKQ70419.1"/>
    <property type="molecule type" value="Genomic_DNA"/>
</dbReference>
<accession>A0A2N3IJC6</accession>
<dbReference type="CDD" id="cd00209">
    <property type="entry name" value="DHFR"/>
    <property type="match status" value="1"/>
</dbReference>
<evidence type="ECO:0000256" key="9">
    <source>
        <dbReference type="RuleBase" id="RU004474"/>
    </source>
</evidence>
<comment type="function">
    <text evidence="7 8">Key enzyme in folate metabolism. Catalyzes an essential reaction for de novo glycine and purine synthesis, and for DNA precursor synthesis.</text>
</comment>
<gene>
    <name evidence="11" type="ORF">Rain11_0502</name>
</gene>
<dbReference type="Pfam" id="PF00186">
    <property type="entry name" value="DHFR_1"/>
    <property type="match status" value="1"/>
</dbReference>
<evidence type="ECO:0000256" key="7">
    <source>
        <dbReference type="ARBA" id="ARBA00025067"/>
    </source>
</evidence>
<dbReference type="UniPathway" id="UPA00077">
    <property type="reaction ID" value="UER00158"/>
</dbReference>
<evidence type="ECO:0000256" key="1">
    <source>
        <dbReference type="ARBA" id="ARBA00004903"/>
    </source>
</evidence>
<dbReference type="PRINTS" id="PR00070">
    <property type="entry name" value="DHFR"/>
</dbReference>
<dbReference type="OrthoDB" id="9804315at2"/>
<dbReference type="PANTHER" id="PTHR48069:SF3">
    <property type="entry name" value="DIHYDROFOLATE REDUCTASE"/>
    <property type="match status" value="1"/>
</dbReference>
<evidence type="ECO:0000256" key="2">
    <source>
        <dbReference type="ARBA" id="ARBA00009539"/>
    </source>
</evidence>
<keyword evidence="6 8" id="KW-0560">Oxidoreductase</keyword>
<comment type="catalytic activity">
    <reaction evidence="8">
        <text>(6S)-5,6,7,8-tetrahydrofolate + NADP(+) = 7,8-dihydrofolate + NADPH + H(+)</text>
        <dbReference type="Rhea" id="RHEA:15009"/>
        <dbReference type="ChEBI" id="CHEBI:15378"/>
        <dbReference type="ChEBI" id="CHEBI:57451"/>
        <dbReference type="ChEBI" id="CHEBI:57453"/>
        <dbReference type="ChEBI" id="CHEBI:57783"/>
        <dbReference type="ChEBI" id="CHEBI:58349"/>
        <dbReference type="EC" id="1.5.1.3"/>
    </reaction>
</comment>
<dbReference type="GO" id="GO:0006730">
    <property type="term" value="P:one-carbon metabolic process"/>
    <property type="evidence" value="ECO:0007669"/>
    <property type="project" value="UniProtKB-KW"/>
</dbReference>
<evidence type="ECO:0000256" key="8">
    <source>
        <dbReference type="PIRNR" id="PIRNR000194"/>
    </source>
</evidence>
<dbReference type="PIRSF" id="PIRSF000194">
    <property type="entry name" value="DHFR"/>
    <property type="match status" value="1"/>
</dbReference>
<reference evidence="11 12" key="1">
    <citation type="submission" date="2017-06" db="EMBL/GenBank/DDBJ databases">
        <title>Raineya orbicola gen. nov., sp. nov. a slightly thermophilic bacterium of the phylum Bacteroidetes and the description of Raineyaceae fam. nov.</title>
        <authorList>
            <person name="Albuquerque L."/>
            <person name="Polonia A.R.M."/>
            <person name="Barroso C."/>
            <person name="Froufe H.J.C."/>
            <person name="Lage O."/>
            <person name="Lobo-Da-Cunha A."/>
            <person name="Egas C."/>
            <person name="Da Costa M.S."/>
        </authorList>
    </citation>
    <scope>NUCLEOTIDE SEQUENCE [LARGE SCALE GENOMIC DNA]</scope>
    <source>
        <strain evidence="11 12">SPSPC-11</strain>
    </source>
</reference>
<feature type="domain" description="DHFR" evidence="10">
    <location>
        <begin position="1"/>
        <end position="165"/>
    </location>
</feature>
<dbReference type="InterPro" id="IPR001796">
    <property type="entry name" value="DHFR_dom"/>
</dbReference>
<dbReference type="AlphaFoldDB" id="A0A2N3IJC6"/>
<evidence type="ECO:0000313" key="11">
    <source>
        <dbReference type="EMBL" id="PKQ70419.1"/>
    </source>
</evidence>
<evidence type="ECO:0000259" key="10">
    <source>
        <dbReference type="PROSITE" id="PS51330"/>
    </source>
</evidence>
<keyword evidence="12" id="KW-1185">Reference proteome</keyword>
<dbReference type="GO" id="GO:0050661">
    <property type="term" value="F:NADP binding"/>
    <property type="evidence" value="ECO:0007669"/>
    <property type="project" value="InterPro"/>
</dbReference>
<evidence type="ECO:0000256" key="4">
    <source>
        <dbReference type="ARBA" id="ARBA00022563"/>
    </source>
</evidence>
<dbReference type="GO" id="GO:0046654">
    <property type="term" value="P:tetrahydrofolate biosynthetic process"/>
    <property type="evidence" value="ECO:0007669"/>
    <property type="project" value="UniProtKB-UniPathway"/>
</dbReference>
<organism evidence="11 12">
    <name type="scientific">Raineya orbicola</name>
    <dbReference type="NCBI Taxonomy" id="2016530"/>
    <lineage>
        <taxon>Bacteria</taxon>
        <taxon>Pseudomonadati</taxon>
        <taxon>Bacteroidota</taxon>
        <taxon>Cytophagia</taxon>
        <taxon>Cytophagales</taxon>
        <taxon>Raineyaceae</taxon>
        <taxon>Raineya</taxon>
    </lineage>
</organism>
<comment type="pathway">
    <text evidence="1 8">Cofactor biosynthesis; tetrahydrofolate biosynthesis; 5,6,7,8-tetrahydrofolate from 7,8-dihydrofolate: step 1/1.</text>
</comment>
<dbReference type="EC" id="1.5.1.3" evidence="3 8"/>
<protein>
    <recommendedName>
        <fullName evidence="3 8">Dihydrofolate reductase</fullName>
        <ecNumber evidence="3 8">1.5.1.3</ecNumber>
    </recommendedName>
</protein>
<dbReference type="GO" id="GO:0046452">
    <property type="term" value="P:dihydrofolate metabolic process"/>
    <property type="evidence" value="ECO:0007669"/>
    <property type="project" value="TreeGrafter"/>
</dbReference>
<evidence type="ECO:0000313" key="12">
    <source>
        <dbReference type="Proteomes" id="UP000233387"/>
    </source>
</evidence>
<keyword evidence="4 8" id="KW-0554">One-carbon metabolism</keyword>
<evidence type="ECO:0000256" key="3">
    <source>
        <dbReference type="ARBA" id="ARBA00012856"/>
    </source>
</evidence>
<dbReference type="InterPro" id="IPR012259">
    <property type="entry name" value="DHFR"/>
</dbReference>
<dbReference type="InterPro" id="IPR024072">
    <property type="entry name" value="DHFR-like_dom_sf"/>
</dbReference>
<evidence type="ECO:0000256" key="5">
    <source>
        <dbReference type="ARBA" id="ARBA00022857"/>
    </source>
</evidence>
<dbReference type="PANTHER" id="PTHR48069">
    <property type="entry name" value="DIHYDROFOLATE REDUCTASE"/>
    <property type="match status" value="1"/>
</dbReference>
<comment type="similarity">
    <text evidence="2 8 9">Belongs to the dihydrofolate reductase family.</text>
</comment>
<dbReference type="GO" id="GO:0004146">
    <property type="term" value="F:dihydrofolate reductase activity"/>
    <property type="evidence" value="ECO:0007669"/>
    <property type="project" value="UniProtKB-EC"/>
</dbReference>
<proteinExistence type="inferred from homology"/>
<dbReference type="GO" id="GO:0046655">
    <property type="term" value="P:folic acid metabolic process"/>
    <property type="evidence" value="ECO:0007669"/>
    <property type="project" value="TreeGrafter"/>
</dbReference>
<dbReference type="Gene3D" id="3.40.430.10">
    <property type="entry name" value="Dihydrofolate Reductase, subunit A"/>
    <property type="match status" value="1"/>
</dbReference>
<name>A0A2N3IJC6_9BACT</name>
<sequence length="167" mass="19223">MVSLIVAASENNVIGKDGKLPWRLKDDMQFFKKLTTSHVLIMGRKTFESLPKVLPNRVHIIVSRDKNYDVADENCYVINILDEAIDFARTFLGKQIFIIGGGSIYEQAIKKKAVNKIYLTRVKAYIEGDAFFPEISPKDWKEVTRTSFPQNENNEFPFDIIEYERVG</sequence>
<evidence type="ECO:0000256" key="6">
    <source>
        <dbReference type="ARBA" id="ARBA00023002"/>
    </source>
</evidence>
<keyword evidence="5 8" id="KW-0521">NADP</keyword>
<dbReference type="PROSITE" id="PS51330">
    <property type="entry name" value="DHFR_2"/>
    <property type="match status" value="1"/>
</dbReference>
<dbReference type="InterPro" id="IPR017925">
    <property type="entry name" value="DHFR_CS"/>
</dbReference>
<dbReference type="SUPFAM" id="SSF53597">
    <property type="entry name" value="Dihydrofolate reductase-like"/>
    <property type="match status" value="1"/>
</dbReference>
<dbReference type="Proteomes" id="UP000233387">
    <property type="component" value="Unassembled WGS sequence"/>
</dbReference>
<dbReference type="PROSITE" id="PS00075">
    <property type="entry name" value="DHFR_1"/>
    <property type="match status" value="1"/>
</dbReference>
<dbReference type="RefSeq" id="WP_101357767.1">
    <property type="nucleotide sequence ID" value="NZ_NKXO01000006.1"/>
</dbReference>